<dbReference type="EMBL" id="LAZR01000341">
    <property type="protein sequence ID" value="KKN73600.1"/>
    <property type="molecule type" value="Genomic_DNA"/>
</dbReference>
<reference evidence="1" key="1">
    <citation type="journal article" date="2015" name="Nature">
        <title>Complex archaea that bridge the gap between prokaryotes and eukaryotes.</title>
        <authorList>
            <person name="Spang A."/>
            <person name="Saw J.H."/>
            <person name="Jorgensen S.L."/>
            <person name="Zaremba-Niedzwiedzka K."/>
            <person name="Martijn J."/>
            <person name="Lind A.E."/>
            <person name="van Eijk R."/>
            <person name="Schleper C."/>
            <person name="Guy L."/>
            <person name="Ettema T.J."/>
        </authorList>
    </citation>
    <scope>NUCLEOTIDE SEQUENCE</scope>
</reference>
<name>A0A0F9SXE5_9ZZZZ</name>
<evidence type="ECO:0000313" key="1">
    <source>
        <dbReference type="EMBL" id="KKN73600.1"/>
    </source>
</evidence>
<proteinExistence type="predicted"/>
<dbReference type="AlphaFoldDB" id="A0A0F9SXE5"/>
<gene>
    <name evidence="1" type="ORF">LCGC14_0399160</name>
</gene>
<comment type="caution">
    <text evidence="1">The sequence shown here is derived from an EMBL/GenBank/DDBJ whole genome shotgun (WGS) entry which is preliminary data.</text>
</comment>
<organism evidence="1">
    <name type="scientific">marine sediment metagenome</name>
    <dbReference type="NCBI Taxonomy" id="412755"/>
    <lineage>
        <taxon>unclassified sequences</taxon>
        <taxon>metagenomes</taxon>
        <taxon>ecological metagenomes</taxon>
    </lineage>
</organism>
<accession>A0A0F9SXE5</accession>
<sequence>MDKLVELKAQIYDIIVEKEKLMKDYRQLNEKQALLQKQIQVGEKPN</sequence>
<protein>
    <submittedName>
        <fullName evidence="1">Uncharacterized protein</fullName>
    </submittedName>
</protein>